<dbReference type="AlphaFoldDB" id="K0R1S9"/>
<accession>K0R1S9</accession>
<dbReference type="EMBL" id="AGNL01047747">
    <property type="protein sequence ID" value="EJK46448.1"/>
    <property type="molecule type" value="Genomic_DNA"/>
</dbReference>
<evidence type="ECO:0000313" key="4">
    <source>
        <dbReference type="Proteomes" id="UP000266841"/>
    </source>
</evidence>
<sequence length="183" mass="18353">MEEQSVEIASVAPMALGADDVQSLNSDDSATVESFNNSGGRRRIVKLAVAGLAVAAVAIGLGVGFGTRKNSAQNDANLSASSSAAARGDGDMGDYSWGSDYECIEELSGGKSGKTKGGSGSALNASGKSGKTGGGSASGLDGKVSLAALESRLGCSSGKRGLRSWSSTAWRDTGYHPNTFSFS</sequence>
<feature type="transmembrane region" description="Helical" evidence="2">
    <location>
        <begin position="44"/>
        <end position="65"/>
    </location>
</feature>
<keyword evidence="4" id="KW-1185">Reference proteome</keyword>
<feature type="region of interest" description="Disordered" evidence="1">
    <location>
        <begin position="108"/>
        <end position="137"/>
    </location>
</feature>
<dbReference type="Proteomes" id="UP000266841">
    <property type="component" value="Unassembled WGS sequence"/>
</dbReference>
<comment type="caution">
    <text evidence="3">The sequence shown here is derived from an EMBL/GenBank/DDBJ whole genome shotgun (WGS) entry which is preliminary data.</text>
</comment>
<keyword evidence="2" id="KW-1133">Transmembrane helix</keyword>
<name>K0R1S9_THAOC</name>
<evidence type="ECO:0000256" key="1">
    <source>
        <dbReference type="SAM" id="MobiDB-lite"/>
    </source>
</evidence>
<protein>
    <submittedName>
        <fullName evidence="3">Uncharacterized protein</fullName>
    </submittedName>
</protein>
<evidence type="ECO:0000256" key="2">
    <source>
        <dbReference type="SAM" id="Phobius"/>
    </source>
</evidence>
<feature type="compositionally biased region" description="Gly residues" evidence="1">
    <location>
        <begin position="110"/>
        <end position="120"/>
    </location>
</feature>
<organism evidence="3 4">
    <name type="scientific">Thalassiosira oceanica</name>
    <name type="common">Marine diatom</name>
    <dbReference type="NCBI Taxonomy" id="159749"/>
    <lineage>
        <taxon>Eukaryota</taxon>
        <taxon>Sar</taxon>
        <taxon>Stramenopiles</taxon>
        <taxon>Ochrophyta</taxon>
        <taxon>Bacillariophyta</taxon>
        <taxon>Coscinodiscophyceae</taxon>
        <taxon>Thalassiosirophycidae</taxon>
        <taxon>Thalassiosirales</taxon>
        <taxon>Thalassiosiraceae</taxon>
        <taxon>Thalassiosira</taxon>
    </lineage>
</organism>
<keyword evidence="2" id="KW-0472">Membrane</keyword>
<reference evidence="3 4" key="1">
    <citation type="journal article" date="2012" name="Genome Biol.">
        <title>Genome and low-iron response of an oceanic diatom adapted to chronic iron limitation.</title>
        <authorList>
            <person name="Lommer M."/>
            <person name="Specht M."/>
            <person name="Roy A.S."/>
            <person name="Kraemer L."/>
            <person name="Andreson R."/>
            <person name="Gutowska M.A."/>
            <person name="Wolf J."/>
            <person name="Bergner S.V."/>
            <person name="Schilhabel M.B."/>
            <person name="Klostermeier U.C."/>
            <person name="Beiko R.G."/>
            <person name="Rosenstiel P."/>
            <person name="Hippler M."/>
            <person name="Laroche J."/>
        </authorList>
    </citation>
    <scope>NUCLEOTIDE SEQUENCE [LARGE SCALE GENOMIC DNA]</scope>
    <source>
        <strain evidence="3 4">CCMP1005</strain>
    </source>
</reference>
<gene>
    <name evidence="3" type="ORF">THAOC_34883</name>
</gene>
<keyword evidence="2" id="KW-0812">Transmembrane</keyword>
<proteinExistence type="predicted"/>
<evidence type="ECO:0000313" key="3">
    <source>
        <dbReference type="EMBL" id="EJK46448.1"/>
    </source>
</evidence>